<proteinExistence type="predicted"/>
<evidence type="ECO:0000313" key="1">
    <source>
        <dbReference type="EMBL" id="CAD7700963.1"/>
    </source>
</evidence>
<reference evidence="1" key="1">
    <citation type="submission" date="2020-12" db="EMBL/GenBank/DDBJ databases">
        <authorList>
            <person name="Iha C."/>
        </authorList>
    </citation>
    <scope>NUCLEOTIDE SEQUENCE</scope>
</reference>
<dbReference type="Gene3D" id="3.10.129.10">
    <property type="entry name" value="Hotdog Thioesterase"/>
    <property type="match status" value="1"/>
</dbReference>
<protein>
    <recommendedName>
        <fullName evidence="3">Thioesterase domain-containing protein</fullName>
    </recommendedName>
</protein>
<dbReference type="OrthoDB" id="506431at2759"/>
<evidence type="ECO:0008006" key="3">
    <source>
        <dbReference type="Google" id="ProtNLM"/>
    </source>
</evidence>
<name>A0A8S1J4Y6_9CHLO</name>
<sequence length="221" mass="23792">MIAGGQRSGRLVRLLARAHSAQAAVASESKWRWLDSTGHDINPCNSRLHPAVVAGIEPRGEAISVQEAYTPMSKCFGCGPANRNGLQLKSTRTERGLEGNLSIPDKFLAFPGVINGGVVSSILECHGNWTAALELMDKACLPRPPLTLTASMFVNYKRPTPSNEPLLVRSQIVRIIDTGTIGLTKQAVEVDLQLFCLSSGREELLVTAEGLFKRQGATCAL</sequence>
<keyword evidence="2" id="KW-1185">Reference proteome</keyword>
<comment type="caution">
    <text evidence="1">The sequence shown here is derived from an EMBL/GenBank/DDBJ whole genome shotgun (WGS) entry which is preliminary data.</text>
</comment>
<evidence type="ECO:0000313" key="2">
    <source>
        <dbReference type="Proteomes" id="UP000708148"/>
    </source>
</evidence>
<dbReference type="Proteomes" id="UP000708148">
    <property type="component" value="Unassembled WGS sequence"/>
</dbReference>
<gene>
    <name evidence="1" type="ORF">OSTQU699_LOCUS6322</name>
</gene>
<dbReference type="SUPFAM" id="SSF54637">
    <property type="entry name" value="Thioesterase/thiol ester dehydrase-isomerase"/>
    <property type="match status" value="1"/>
</dbReference>
<dbReference type="InterPro" id="IPR029069">
    <property type="entry name" value="HotDog_dom_sf"/>
</dbReference>
<accession>A0A8S1J4Y6</accession>
<organism evidence="1 2">
    <name type="scientific">Ostreobium quekettii</name>
    <dbReference type="NCBI Taxonomy" id="121088"/>
    <lineage>
        <taxon>Eukaryota</taxon>
        <taxon>Viridiplantae</taxon>
        <taxon>Chlorophyta</taxon>
        <taxon>core chlorophytes</taxon>
        <taxon>Ulvophyceae</taxon>
        <taxon>TCBD clade</taxon>
        <taxon>Bryopsidales</taxon>
        <taxon>Ostreobineae</taxon>
        <taxon>Ostreobiaceae</taxon>
        <taxon>Ostreobium</taxon>
    </lineage>
</organism>
<dbReference type="AlphaFoldDB" id="A0A8S1J4Y6"/>
<dbReference type="EMBL" id="CAJHUC010001397">
    <property type="protein sequence ID" value="CAD7700963.1"/>
    <property type="molecule type" value="Genomic_DNA"/>
</dbReference>